<evidence type="ECO:0000313" key="1">
    <source>
        <dbReference type="EMBL" id="KAJ2903307.1"/>
    </source>
</evidence>
<gene>
    <name evidence="1" type="ORF">MKZ38_010124</name>
</gene>
<sequence length="358" mass="41615">MTLKRRAVVFVGRTKRAKIADNPVTSPSASDRLTSLPTELRLLLLENLSDFSTLLSAILTRKSFHELYQGYERRILLAIFRRQCNKLRRYNIGQVFWELVFAIRHDFMKREIVEELFTVGWQVFQQRDLEELLIPLGRALAWSYCLDGRDGDAVDLLTRIWHGRGPFHHTRAIKLHHSTLRAMKFHHNLLGEDFKRMWPKATLIPVFELLKELDGPPDFANDVEFEVFRTGLNEDIYVAGIKDGTLRLLPKRLSALDAFRKVRDGIEFGNGGAMVGLVYPGRIPIASLTHRDDSWVNKHSRYDGRVRVPAIDREWTGRRSGKPVFKLKAMGRTRMSRIGVSGCRWRRRHAEHVPRWKL</sequence>
<evidence type="ECO:0000313" key="2">
    <source>
        <dbReference type="Proteomes" id="UP001201980"/>
    </source>
</evidence>
<dbReference type="Proteomes" id="UP001201980">
    <property type="component" value="Unassembled WGS sequence"/>
</dbReference>
<accession>A0AAD5RSN4</accession>
<organism evidence="1 2">
    <name type="scientific">Zalerion maritima</name>
    <dbReference type="NCBI Taxonomy" id="339359"/>
    <lineage>
        <taxon>Eukaryota</taxon>
        <taxon>Fungi</taxon>
        <taxon>Dikarya</taxon>
        <taxon>Ascomycota</taxon>
        <taxon>Pezizomycotina</taxon>
        <taxon>Sordariomycetes</taxon>
        <taxon>Lulworthiomycetidae</taxon>
        <taxon>Lulworthiales</taxon>
        <taxon>Lulworthiaceae</taxon>
        <taxon>Zalerion</taxon>
    </lineage>
</organism>
<comment type="caution">
    <text evidence="1">The sequence shown here is derived from an EMBL/GenBank/DDBJ whole genome shotgun (WGS) entry which is preliminary data.</text>
</comment>
<dbReference type="AlphaFoldDB" id="A0AAD5RSN4"/>
<dbReference type="EMBL" id="JAKWBI020000085">
    <property type="protein sequence ID" value="KAJ2903307.1"/>
    <property type="molecule type" value="Genomic_DNA"/>
</dbReference>
<protein>
    <recommendedName>
        <fullName evidence="3">F-box domain-containing protein</fullName>
    </recommendedName>
</protein>
<keyword evidence="2" id="KW-1185">Reference proteome</keyword>
<reference evidence="1" key="1">
    <citation type="submission" date="2022-07" db="EMBL/GenBank/DDBJ databases">
        <title>Draft genome sequence of Zalerion maritima ATCC 34329, a (micro)plastics degrading marine fungus.</title>
        <authorList>
            <person name="Paco A."/>
            <person name="Goncalves M.F.M."/>
            <person name="Rocha-Santos T.A.P."/>
            <person name="Alves A."/>
        </authorList>
    </citation>
    <scope>NUCLEOTIDE SEQUENCE</scope>
    <source>
        <strain evidence="1">ATCC 34329</strain>
    </source>
</reference>
<proteinExistence type="predicted"/>
<evidence type="ECO:0008006" key="3">
    <source>
        <dbReference type="Google" id="ProtNLM"/>
    </source>
</evidence>
<name>A0AAD5RSN4_9PEZI</name>